<dbReference type="Proteomes" id="UP000679779">
    <property type="component" value="Unassembled WGS sequence"/>
</dbReference>
<reference evidence="1" key="1">
    <citation type="submission" date="2021-03" db="EMBL/GenBank/DDBJ databases">
        <title>Antimicrobial resistance genes in bacteria isolated from Japanese honey, and their potential for conferring macrolide and lincosamide resistance in the American foulbrood pathogen Paenibacillus larvae.</title>
        <authorList>
            <person name="Okamoto M."/>
            <person name="Kumagai M."/>
            <person name="Kanamori H."/>
            <person name="Takamatsu D."/>
        </authorList>
    </citation>
    <scope>NUCLEOTIDE SEQUENCE</scope>
    <source>
        <strain evidence="1">J2TS6</strain>
    </source>
</reference>
<proteinExistence type="predicted"/>
<comment type="caution">
    <text evidence="1">The sequence shown here is derived from an EMBL/GenBank/DDBJ whole genome shotgun (WGS) entry which is preliminary data.</text>
</comment>
<dbReference type="RefSeq" id="WP_160038654.1">
    <property type="nucleotide sequence ID" value="NZ_BORQ01000004.1"/>
</dbReference>
<sequence length="322" mass="36029">MGKKILKNLGMTIESRSYVDAMHAVLTHAGWTTYSKAVLSGVTVTGFRFAVHRRLTAESPTAYNWMAENFLAADFVGVTASSSAGFSFHPTFPLYRDAAIGQIKASLDRGVGAVIWKDGFAIVAGYDDEEGTLYYDDGGGLGLQRLPYDEFGQNESPYWYYQVFEGTVELDPLEIYKESLMQAAYKWETPDRVLPEADYACGFAAYDAIKQALSDGVYDPVQAAGVFESYAAAKRDVSEYMEMLSRLWPQLEPAADGYRRVADAFQKVMGAMDGDHNRMKRKEQSLVLLFDEAQQAEHGAIGQIKTFMQERIRNRFDHIGLR</sequence>
<name>A0A920CCX2_9BACL</name>
<dbReference type="EMBL" id="BORQ01000004">
    <property type="protein sequence ID" value="GIO32127.1"/>
    <property type="molecule type" value="Genomic_DNA"/>
</dbReference>
<organism evidence="1 2">
    <name type="scientific">Paenibacillus albilobatus</name>
    <dbReference type="NCBI Taxonomy" id="2716884"/>
    <lineage>
        <taxon>Bacteria</taxon>
        <taxon>Bacillati</taxon>
        <taxon>Bacillota</taxon>
        <taxon>Bacilli</taxon>
        <taxon>Bacillales</taxon>
        <taxon>Paenibacillaceae</taxon>
        <taxon>Paenibacillus</taxon>
    </lineage>
</organism>
<evidence type="ECO:0000313" key="2">
    <source>
        <dbReference type="Proteomes" id="UP000679779"/>
    </source>
</evidence>
<dbReference type="AlphaFoldDB" id="A0A920CCX2"/>
<gene>
    <name evidence="1" type="ORF">J2TS6_32680</name>
</gene>
<accession>A0A920CCX2</accession>
<keyword evidence="2" id="KW-1185">Reference proteome</keyword>
<evidence type="ECO:0000313" key="1">
    <source>
        <dbReference type="EMBL" id="GIO32127.1"/>
    </source>
</evidence>
<protein>
    <submittedName>
        <fullName evidence="1">Uncharacterized protein</fullName>
    </submittedName>
</protein>